<dbReference type="SUPFAM" id="SSF54862">
    <property type="entry name" value="4Fe-4S ferredoxins"/>
    <property type="match status" value="1"/>
</dbReference>
<name>A0A415E6U7_9FIRM</name>
<proteinExistence type="predicted"/>
<evidence type="ECO:0000256" key="2">
    <source>
        <dbReference type="ARBA" id="ARBA00023004"/>
    </source>
</evidence>
<dbReference type="GO" id="GO:0016491">
    <property type="term" value="F:oxidoreductase activity"/>
    <property type="evidence" value="ECO:0007669"/>
    <property type="project" value="InterPro"/>
</dbReference>
<evidence type="ECO:0000313" key="6">
    <source>
        <dbReference type="Proteomes" id="UP000284841"/>
    </source>
</evidence>
<evidence type="ECO:0000313" key="5">
    <source>
        <dbReference type="EMBL" id="RHJ89502.1"/>
    </source>
</evidence>
<dbReference type="GO" id="GO:0046872">
    <property type="term" value="F:metal ion binding"/>
    <property type="evidence" value="ECO:0007669"/>
    <property type="project" value="UniProtKB-KW"/>
</dbReference>
<reference evidence="5 6" key="1">
    <citation type="submission" date="2018-08" db="EMBL/GenBank/DDBJ databases">
        <title>A genome reference for cultivated species of the human gut microbiota.</title>
        <authorList>
            <person name="Zou Y."/>
            <person name="Xue W."/>
            <person name="Luo G."/>
        </authorList>
    </citation>
    <scope>NUCLEOTIDE SEQUENCE [LARGE SCALE GENOMIC DNA]</scope>
    <source>
        <strain evidence="5 6">AM07-24</strain>
    </source>
</reference>
<dbReference type="PANTHER" id="PTHR43312:SF1">
    <property type="entry name" value="NADP-DEPENDENT OXIDOREDUCTASE DOMAIN-CONTAINING PROTEIN"/>
    <property type="match status" value="1"/>
</dbReference>
<evidence type="ECO:0000256" key="3">
    <source>
        <dbReference type="ARBA" id="ARBA00023014"/>
    </source>
</evidence>
<accession>A0A415E6U7</accession>
<feature type="domain" description="4Fe-4S ferredoxin-type" evidence="4">
    <location>
        <begin position="296"/>
        <end position="328"/>
    </location>
</feature>
<keyword evidence="1" id="KW-0479">Metal-binding</keyword>
<comment type="caution">
    <text evidence="5">The sequence shown here is derived from an EMBL/GenBank/DDBJ whole genome shotgun (WGS) entry which is preliminary data.</text>
</comment>
<organism evidence="5 6">
    <name type="scientific">Emergencia timonensis</name>
    <dbReference type="NCBI Taxonomy" id="1776384"/>
    <lineage>
        <taxon>Bacteria</taxon>
        <taxon>Bacillati</taxon>
        <taxon>Bacillota</taxon>
        <taxon>Clostridia</taxon>
        <taxon>Peptostreptococcales</taxon>
        <taxon>Anaerovoracaceae</taxon>
        <taxon>Emergencia</taxon>
    </lineage>
</organism>
<keyword evidence="3" id="KW-0411">Iron-sulfur</keyword>
<dbReference type="AlphaFoldDB" id="A0A415E6U7"/>
<dbReference type="PANTHER" id="PTHR43312">
    <property type="entry name" value="D-THREO-ALDOSE 1-DEHYDROGENASE"/>
    <property type="match status" value="1"/>
</dbReference>
<dbReference type="InterPro" id="IPR020471">
    <property type="entry name" value="AKR"/>
</dbReference>
<dbReference type="Pfam" id="PF00248">
    <property type="entry name" value="Aldo_ket_red"/>
    <property type="match status" value="1"/>
</dbReference>
<dbReference type="CDD" id="cd19100">
    <property type="entry name" value="AKR_unchar"/>
    <property type="match status" value="1"/>
</dbReference>
<dbReference type="GO" id="GO:0051536">
    <property type="term" value="F:iron-sulfur cluster binding"/>
    <property type="evidence" value="ECO:0007669"/>
    <property type="project" value="UniProtKB-KW"/>
</dbReference>
<dbReference type="InterPro" id="IPR053135">
    <property type="entry name" value="AKR2_Oxidoreductase"/>
</dbReference>
<dbReference type="InterPro" id="IPR036812">
    <property type="entry name" value="NAD(P)_OxRdtase_dom_sf"/>
</dbReference>
<protein>
    <submittedName>
        <fullName evidence="5">Aldo/keto reductase</fullName>
    </submittedName>
</protein>
<keyword evidence="2" id="KW-0408">Iron</keyword>
<dbReference type="EMBL" id="QRMS01000001">
    <property type="protein sequence ID" value="RHJ89502.1"/>
    <property type="molecule type" value="Genomic_DNA"/>
</dbReference>
<dbReference type="InterPro" id="IPR017896">
    <property type="entry name" value="4Fe4S_Fe-S-bd"/>
</dbReference>
<dbReference type="Gene3D" id="3.20.20.100">
    <property type="entry name" value="NADP-dependent oxidoreductase domain"/>
    <property type="match status" value="1"/>
</dbReference>
<dbReference type="PRINTS" id="PR00069">
    <property type="entry name" value="ALDKETRDTASE"/>
</dbReference>
<dbReference type="PROSITE" id="PS00198">
    <property type="entry name" value="4FE4S_FER_1"/>
    <property type="match status" value="1"/>
</dbReference>
<dbReference type="PROSITE" id="PS51379">
    <property type="entry name" value="4FE4S_FER_2"/>
    <property type="match status" value="1"/>
</dbReference>
<dbReference type="InterPro" id="IPR017900">
    <property type="entry name" value="4Fe4S_Fe_S_CS"/>
</dbReference>
<dbReference type="SUPFAM" id="SSF51430">
    <property type="entry name" value="NAD(P)-linked oxidoreductase"/>
    <property type="match status" value="1"/>
</dbReference>
<gene>
    <name evidence="5" type="ORF">DW099_02720</name>
</gene>
<dbReference type="RefSeq" id="WP_118333624.1">
    <property type="nucleotide sequence ID" value="NZ_AP025567.1"/>
</dbReference>
<dbReference type="Pfam" id="PF13534">
    <property type="entry name" value="Fer4_17"/>
    <property type="match status" value="1"/>
</dbReference>
<evidence type="ECO:0000259" key="4">
    <source>
        <dbReference type="PROSITE" id="PS51379"/>
    </source>
</evidence>
<keyword evidence="6" id="KW-1185">Reference proteome</keyword>
<dbReference type="Proteomes" id="UP000284841">
    <property type="component" value="Unassembled WGS sequence"/>
</dbReference>
<dbReference type="OrthoDB" id="9773828at2"/>
<sequence>MTKVRLGKTEIITNKNGFGALPIQRIPYEEAEALIYEAYDNGMTFYDTARFYTDSEEKLGRAIAKRGIRDKVYIASKTMCNTTEEFWSQLAQSLSDLQTDYLDLYQFHNPAFCPKPGDGTGLYEAMLEAKAQGKVRHIGITNHRLAVAHEAIDSGLYETLQFPFCYLASEQDAALVEKCKQADMGFIAMKAMSGGLITRADAAYAFCAQYDHVLPIWGVQKMEELQEFIACEKNPPAMDDEMRGFILKEREELSGEFCRGCGYCMPCPVGIKINDCARMSLMIRRAPTSVYMDEAHQADMELIDECLHCGQCREKCPYGLDTPALLEKNLADYREQVALL</sequence>
<dbReference type="STRING" id="1776384.GCA_900086585_02851"/>
<evidence type="ECO:0000256" key="1">
    <source>
        <dbReference type="ARBA" id="ARBA00022723"/>
    </source>
</evidence>
<dbReference type="InterPro" id="IPR023210">
    <property type="entry name" value="NADP_OxRdtase_dom"/>
</dbReference>